<dbReference type="EMBL" id="PFLC01000021">
    <property type="protein sequence ID" value="PIY62976.1"/>
    <property type="molecule type" value="Genomic_DNA"/>
</dbReference>
<comment type="caution">
    <text evidence="1">The sequence shown here is derived from an EMBL/GenBank/DDBJ whole genome shotgun (WGS) entry which is preliminary data.</text>
</comment>
<sequence length="164" mass="18245">MICLNGPIVEVDYAESMIALCSLGGSLWRKQVLQPSVPPASQVGRQRVKVALVGTEIVSEKDFEIWSAVGGVRLATPVEMVAAMRCERVWKVLTLSREDNVVLALGAFVQNDPDEYPEEIGCFSAAASLVRAEREYRVTLVKLPARLISRHWWKERPLVLAVLE</sequence>
<reference evidence="2" key="1">
    <citation type="submission" date="2017-09" db="EMBL/GenBank/DDBJ databases">
        <title>Depth-based differentiation of microbial function through sediment-hosted aquifers and enrichment of novel symbionts in the deep terrestrial subsurface.</title>
        <authorList>
            <person name="Probst A.J."/>
            <person name="Ladd B."/>
            <person name="Jarett J.K."/>
            <person name="Geller-Mcgrath D.E."/>
            <person name="Sieber C.M.K."/>
            <person name="Emerson J.B."/>
            <person name="Anantharaman K."/>
            <person name="Thomas B.C."/>
            <person name="Malmstrom R."/>
            <person name="Stieglmeier M."/>
            <person name="Klingl A."/>
            <person name="Woyke T."/>
            <person name="Ryan C.M."/>
            <person name="Banfield J.F."/>
        </authorList>
    </citation>
    <scope>NUCLEOTIDE SEQUENCE [LARGE SCALE GENOMIC DNA]</scope>
</reference>
<evidence type="ECO:0000313" key="2">
    <source>
        <dbReference type="Proteomes" id="UP000230973"/>
    </source>
</evidence>
<organism evidence="1 2">
    <name type="scientific">Candidatus Uhrbacteria bacterium CG_4_10_14_0_8_um_filter_58_22</name>
    <dbReference type="NCBI Taxonomy" id="1975029"/>
    <lineage>
        <taxon>Bacteria</taxon>
        <taxon>Candidatus Uhriibacteriota</taxon>
    </lineage>
</organism>
<evidence type="ECO:0000313" key="1">
    <source>
        <dbReference type="EMBL" id="PIY62976.1"/>
    </source>
</evidence>
<dbReference type="AlphaFoldDB" id="A0A2M7QAE4"/>
<gene>
    <name evidence="1" type="ORF">COY93_01585</name>
</gene>
<protein>
    <submittedName>
        <fullName evidence="1">Uncharacterized protein</fullName>
    </submittedName>
</protein>
<proteinExistence type="predicted"/>
<dbReference type="Proteomes" id="UP000230973">
    <property type="component" value="Unassembled WGS sequence"/>
</dbReference>
<accession>A0A2M7QAE4</accession>
<name>A0A2M7QAE4_9BACT</name>